<gene>
    <name evidence="3" type="ORF">SJPD1_2628</name>
</gene>
<proteinExistence type="predicted"/>
<evidence type="ECO:0000313" key="4">
    <source>
        <dbReference type="Proteomes" id="UP000217349"/>
    </source>
</evidence>
<feature type="compositionally biased region" description="Basic residues" evidence="1">
    <location>
        <begin position="36"/>
        <end position="71"/>
    </location>
</feature>
<evidence type="ECO:0000313" key="3">
    <source>
        <dbReference type="EMBL" id="ATB70722.1"/>
    </source>
</evidence>
<feature type="chain" id="PRO_5012809758" description="Periplasmic protein" evidence="2">
    <location>
        <begin position="22"/>
        <end position="71"/>
    </location>
</feature>
<evidence type="ECO:0008006" key="5">
    <source>
        <dbReference type="Google" id="ProtNLM"/>
    </source>
</evidence>
<dbReference type="KEGG" id="sulj:SJPD1_2628"/>
<feature type="signal peptide" evidence="2">
    <location>
        <begin position="1"/>
        <end position="21"/>
    </location>
</feature>
<accession>A0A290HGP5</accession>
<evidence type="ECO:0000256" key="1">
    <source>
        <dbReference type="SAM" id="MobiDB-lite"/>
    </source>
</evidence>
<protein>
    <recommendedName>
        <fullName evidence="5">Periplasmic protein</fullName>
    </recommendedName>
</protein>
<dbReference type="Proteomes" id="UP000217349">
    <property type="component" value="Chromosome"/>
</dbReference>
<sequence>MLKRLTLVMAMVAFLSSSVFAQSYLSSEDAAPTKTKTVKAKTAKKATASKKSTPKHHVASKKSKKKSSKVA</sequence>
<feature type="region of interest" description="Disordered" evidence="1">
    <location>
        <begin position="27"/>
        <end position="71"/>
    </location>
</feature>
<evidence type="ECO:0000256" key="2">
    <source>
        <dbReference type="SAM" id="SignalP"/>
    </source>
</evidence>
<dbReference type="RefSeq" id="WP_096047530.1">
    <property type="nucleotide sequence ID" value="NZ_CP023275.1"/>
</dbReference>
<keyword evidence="2" id="KW-0732">Signal</keyword>
<organism evidence="3 4">
    <name type="scientific">Sulfurospirillum diekertiae</name>
    <dbReference type="NCBI Taxonomy" id="1854492"/>
    <lineage>
        <taxon>Bacteria</taxon>
        <taxon>Pseudomonadati</taxon>
        <taxon>Campylobacterota</taxon>
        <taxon>Epsilonproteobacteria</taxon>
        <taxon>Campylobacterales</taxon>
        <taxon>Sulfurospirillaceae</taxon>
        <taxon>Sulfurospirillum</taxon>
    </lineage>
</organism>
<dbReference type="AlphaFoldDB" id="A0A290HGP5"/>
<name>A0A290HGP5_9BACT</name>
<dbReference type="EMBL" id="CP023275">
    <property type="protein sequence ID" value="ATB70722.1"/>
    <property type="molecule type" value="Genomic_DNA"/>
</dbReference>
<reference evidence="4" key="1">
    <citation type="submission" date="2017-09" db="EMBL/GenBank/DDBJ databases">
        <title>The complete genome of Sulfurospirillum sp. JPD-1.</title>
        <authorList>
            <person name="Goris T."/>
        </authorList>
    </citation>
    <scope>NUCLEOTIDE SEQUENCE [LARGE SCALE GENOMIC DNA]</scope>
    <source>
        <strain evidence="4">JPD-1</strain>
    </source>
</reference>